<sequence>SEDLVSLLPNVAIPEVTWEANYLGDKSIDTIVLTNESGLSKRKRENIFKIIRAFHIRKLVVVNPTGSSYLLCVRSNDLDRAFLTEALQLVPIFEIRLHWGYDYKFARRLSEALANPFNNTLRLVEADFQVTTSVELKQISETEGYVSVVLTTK</sequence>
<comment type="caution">
    <text evidence="1">The sequence shown here is derived from an EMBL/GenBank/DDBJ whole genome shotgun (WGS) entry which is preliminary data.</text>
</comment>
<protein>
    <submittedName>
        <fullName evidence="1">Uncharacterized protein</fullName>
    </submittedName>
</protein>
<dbReference type="Proteomes" id="UP001328107">
    <property type="component" value="Unassembled WGS sequence"/>
</dbReference>
<feature type="non-terminal residue" evidence="1">
    <location>
        <position position="153"/>
    </location>
</feature>
<keyword evidence="2" id="KW-1185">Reference proteome</keyword>
<name>A0AAN4ZDG9_9BILA</name>
<dbReference type="AlphaFoldDB" id="A0AAN4ZDG9"/>
<dbReference type="EMBL" id="BTRK01000002">
    <property type="protein sequence ID" value="GMR39157.1"/>
    <property type="molecule type" value="Genomic_DNA"/>
</dbReference>
<organism evidence="1 2">
    <name type="scientific">Pristionchus mayeri</name>
    <dbReference type="NCBI Taxonomy" id="1317129"/>
    <lineage>
        <taxon>Eukaryota</taxon>
        <taxon>Metazoa</taxon>
        <taxon>Ecdysozoa</taxon>
        <taxon>Nematoda</taxon>
        <taxon>Chromadorea</taxon>
        <taxon>Rhabditida</taxon>
        <taxon>Rhabditina</taxon>
        <taxon>Diplogasteromorpha</taxon>
        <taxon>Diplogasteroidea</taxon>
        <taxon>Neodiplogasteridae</taxon>
        <taxon>Pristionchus</taxon>
    </lineage>
</organism>
<reference evidence="2" key="1">
    <citation type="submission" date="2022-10" db="EMBL/GenBank/DDBJ databases">
        <title>Genome assembly of Pristionchus species.</title>
        <authorList>
            <person name="Yoshida K."/>
            <person name="Sommer R.J."/>
        </authorList>
    </citation>
    <scope>NUCLEOTIDE SEQUENCE [LARGE SCALE GENOMIC DNA]</scope>
    <source>
        <strain evidence="2">RS5460</strain>
    </source>
</reference>
<evidence type="ECO:0000313" key="2">
    <source>
        <dbReference type="Proteomes" id="UP001328107"/>
    </source>
</evidence>
<accession>A0AAN4ZDG9</accession>
<gene>
    <name evidence="1" type="ORF">PMAYCL1PPCAC_09352</name>
</gene>
<evidence type="ECO:0000313" key="1">
    <source>
        <dbReference type="EMBL" id="GMR39157.1"/>
    </source>
</evidence>
<proteinExistence type="predicted"/>
<feature type="non-terminal residue" evidence="1">
    <location>
        <position position="1"/>
    </location>
</feature>